<evidence type="ECO:0000256" key="10">
    <source>
        <dbReference type="ARBA" id="ARBA00023180"/>
    </source>
</evidence>
<feature type="domain" description="EGF-like" evidence="12">
    <location>
        <begin position="557"/>
        <end position="590"/>
    </location>
</feature>
<keyword evidence="4" id="KW-0732">Signal</keyword>
<keyword evidence="5" id="KW-0677">Repeat</keyword>
<dbReference type="SMART" id="SM00179">
    <property type="entry name" value="EGF_CA"/>
    <property type="match status" value="4"/>
</dbReference>
<keyword evidence="9 11" id="KW-1015">Disulfide bond</keyword>
<feature type="disulfide bond" evidence="11">
    <location>
        <begin position="84"/>
        <end position="93"/>
    </location>
</feature>
<reference evidence="13" key="1">
    <citation type="submission" date="2020-11" db="EMBL/GenBank/DDBJ databases">
        <authorList>
            <person name="Tran Van P."/>
        </authorList>
    </citation>
    <scope>NUCLEOTIDE SEQUENCE</scope>
</reference>
<keyword evidence="3" id="KW-0812">Transmembrane</keyword>
<feature type="domain" description="EGF-like" evidence="12">
    <location>
        <begin position="519"/>
        <end position="555"/>
    </location>
</feature>
<feature type="disulfide bond" evidence="11">
    <location>
        <begin position="545"/>
        <end position="554"/>
    </location>
</feature>
<evidence type="ECO:0000256" key="2">
    <source>
        <dbReference type="ARBA" id="ARBA00022536"/>
    </source>
</evidence>
<keyword evidence="6" id="KW-0106">Calcium</keyword>
<comment type="subcellular location">
    <subcellularLocation>
        <location evidence="1">Membrane</location>
        <topology evidence="1">Single-pass membrane protein</topology>
    </subcellularLocation>
</comment>
<dbReference type="FunFam" id="2.10.25.10:FF:000321">
    <property type="entry name" value="Protein delta homolog 1"/>
    <property type="match status" value="1"/>
</dbReference>
<dbReference type="PROSITE" id="PS50026">
    <property type="entry name" value="EGF_3"/>
    <property type="match status" value="6"/>
</dbReference>
<evidence type="ECO:0000256" key="11">
    <source>
        <dbReference type="PROSITE-ProRule" id="PRU00076"/>
    </source>
</evidence>
<proteinExistence type="predicted"/>
<sequence length="605" mass="66261">MTPCLNGGTCAIMGDHFNCSCLPGFTVCVTAKHVDTFSKTEPSLFVSLPAFHVWCEGLRCEHGALTEWCQCKNGGTCLDYMCVCPPHYTGLYCEVRRSVTCANNPCQHASGCQDHVSICRRLLGARERRQALSRWTSVTCMLVCMRHVLCLYCRTIQSGGYYCVCDPGWTGVNCDLPVNECLSEPCRNSGTCVNSSNSFYCDCLAGFTGRLASNLPPHPLPLPLIPPAYNRVDANHLLPTRPITDADCLFGFQFDTVHQNPIHLNLSRDIGDGAFYSCLKCLVEVVERSPIASLVLTDSSQLTALKSYQTKLCIPTPNHMICKNMCLAAVTYDVAAFFKLFSFIFLLGHFALKCVLHISCVSPRIVLAGLWGLGNTCQTNIDECASNPCRNGGSCTDLVNGYKCSCTDDFMGINCELEYNVCATIPCLNNGTCVLHPNKRDYYCGCAPGWDTPTLVLDTLGGDLFVYSSIDFRESLENVFRLRSNPDLPVFSNLVYHESSALDHVATKAGFEGGNCEININECTLMPCPEDRVCVDGVNTRDCRCMDGFSGDNCTMDVDMCVSNPCKHNGTCHSVGGDYTCLCPAAWTGQFVFLSPPSPTLFVES</sequence>
<dbReference type="GO" id="GO:0003008">
    <property type="term" value="P:system process"/>
    <property type="evidence" value="ECO:0007669"/>
    <property type="project" value="UniProtKB-ARBA"/>
</dbReference>
<dbReference type="GO" id="GO:0120025">
    <property type="term" value="C:plasma membrane bounded cell projection"/>
    <property type="evidence" value="ECO:0007669"/>
    <property type="project" value="UniProtKB-ARBA"/>
</dbReference>
<dbReference type="InterPro" id="IPR000152">
    <property type="entry name" value="EGF-type_Asp/Asn_hydroxyl_site"/>
</dbReference>
<dbReference type="InterPro" id="IPR051022">
    <property type="entry name" value="Notch_Cell-Fate_Det"/>
</dbReference>
<keyword evidence="2 11" id="KW-0245">EGF-like domain</keyword>
<name>A0A7R9D601_TIMPO</name>
<dbReference type="PROSITE" id="PS01187">
    <property type="entry name" value="EGF_CA"/>
    <property type="match status" value="1"/>
</dbReference>
<dbReference type="GO" id="GO:0005509">
    <property type="term" value="F:calcium ion binding"/>
    <property type="evidence" value="ECO:0007669"/>
    <property type="project" value="InterPro"/>
</dbReference>
<dbReference type="SUPFAM" id="SSF57196">
    <property type="entry name" value="EGF/Laminin"/>
    <property type="match status" value="6"/>
</dbReference>
<keyword evidence="8" id="KW-0472">Membrane</keyword>
<dbReference type="InterPro" id="IPR013032">
    <property type="entry name" value="EGF-like_CS"/>
</dbReference>
<evidence type="ECO:0000256" key="1">
    <source>
        <dbReference type="ARBA" id="ARBA00004167"/>
    </source>
</evidence>
<keyword evidence="10" id="KW-0325">Glycoprotein</keyword>
<dbReference type="GO" id="GO:0071944">
    <property type="term" value="C:cell periphery"/>
    <property type="evidence" value="ECO:0007669"/>
    <property type="project" value="UniProtKB-ARBA"/>
</dbReference>
<dbReference type="PANTHER" id="PTHR24049">
    <property type="entry name" value="CRUMBS FAMILY MEMBER"/>
    <property type="match status" value="1"/>
</dbReference>
<evidence type="ECO:0000256" key="7">
    <source>
        <dbReference type="ARBA" id="ARBA00022989"/>
    </source>
</evidence>
<feature type="disulfide bond" evidence="11">
    <location>
        <begin position="427"/>
        <end position="444"/>
    </location>
</feature>
<dbReference type="GO" id="GO:0007399">
    <property type="term" value="P:nervous system development"/>
    <property type="evidence" value="ECO:0007669"/>
    <property type="project" value="UniProtKB-ARBA"/>
</dbReference>
<feature type="domain" description="EGF-like" evidence="12">
    <location>
        <begin position="418"/>
        <end position="456"/>
    </location>
</feature>
<evidence type="ECO:0000256" key="4">
    <source>
        <dbReference type="ARBA" id="ARBA00022729"/>
    </source>
</evidence>
<dbReference type="Pfam" id="PF00008">
    <property type="entry name" value="EGF"/>
    <property type="match status" value="3"/>
</dbReference>
<evidence type="ECO:0000256" key="8">
    <source>
        <dbReference type="ARBA" id="ARBA00023136"/>
    </source>
</evidence>
<dbReference type="FunFam" id="2.10.25.10:FF:000247">
    <property type="entry name" value="Delta/notch like EGF repeat containing"/>
    <property type="match status" value="1"/>
</dbReference>
<evidence type="ECO:0000313" key="13">
    <source>
        <dbReference type="EMBL" id="CAD7408779.1"/>
    </source>
</evidence>
<dbReference type="PRINTS" id="PR00010">
    <property type="entry name" value="EGFBLOOD"/>
</dbReference>
<keyword evidence="7" id="KW-1133">Transmembrane helix</keyword>
<evidence type="ECO:0000259" key="12">
    <source>
        <dbReference type="PROSITE" id="PS50026"/>
    </source>
</evidence>
<evidence type="ECO:0000256" key="3">
    <source>
        <dbReference type="ARBA" id="ARBA00022692"/>
    </source>
</evidence>
<evidence type="ECO:0000256" key="9">
    <source>
        <dbReference type="ARBA" id="ARBA00023157"/>
    </source>
</evidence>
<dbReference type="Pfam" id="PF12661">
    <property type="entry name" value="hEGF"/>
    <property type="match status" value="3"/>
</dbReference>
<dbReference type="FunFam" id="2.10.25.10:FF:000472">
    <property type="entry name" value="Uncharacterized protein, isoform A"/>
    <property type="match status" value="1"/>
</dbReference>
<dbReference type="EMBL" id="OD003864">
    <property type="protein sequence ID" value="CAD7408779.1"/>
    <property type="molecule type" value="Genomic_DNA"/>
</dbReference>
<evidence type="ECO:0000256" key="5">
    <source>
        <dbReference type="ARBA" id="ARBA00022737"/>
    </source>
</evidence>
<feature type="domain" description="EGF-like" evidence="12">
    <location>
        <begin position="380"/>
        <end position="416"/>
    </location>
</feature>
<dbReference type="GO" id="GO:0016020">
    <property type="term" value="C:membrane"/>
    <property type="evidence" value="ECO:0007669"/>
    <property type="project" value="UniProtKB-SubCell"/>
</dbReference>
<dbReference type="CDD" id="cd00054">
    <property type="entry name" value="EGF_CA"/>
    <property type="match status" value="4"/>
</dbReference>
<dbReference type="InterPro" id="IPR001881">
    <property type="entry name" value="EGF-like_Ca-bd_dom"/>
</dbReference>
<evidence type="ECO:0000256" key="6">
    <source>
        <dbReference type="ARBA" id="ARBA00022837"/>
    </source>
</evidence>
<dbReference type="PROSITE" id="PS00010">
    <property type="entry name" value="ASX_HYDROXYL"/>
    <property type="match status" value="2"/>
</dbReference>
<protein>
    <recommendedName>
        <fullName evidence="12">EGF-like domain-containing protein</fullName>
    </recommendedName>
</protein>
<comment type="caution">
    <text evidence="11">Lacks conserved residue(s) required for the propagation of feature annotation.</text>
</comment>
<dbReference type="InterPro" id="IPR018097">
    <property type="entry name" value="EGF_Ca-bd_CS"/>
</dbReference>
<feature type="disulfide bond" evidence="11">
    <location>
        <begin position="406"/>
        <end position="415"/>
    </location>
</feature>
<accession>A0A7R9D601</accession>
<dbReference type="Gene3D" id="2.10.25.10">
    <property type="entry name" value="Laminin"/>
    <property type="match status" value="8"/>
</dbReference>
<feature type="domain" description="EGF-like" evidence="12">
    <location>
        <begin position="177"/>
        <end position="213"/>
    </location>
</feature>
<feature type="domain" description="EGF-like" evidence="12">
    <location>
        <begin position="65"/>
        <end position="94"/>
    </location>
</feature>
<dbReference type="InterPro" id="IPR000742">
    <property type="entry name" value="EGF"/>
</dbReference>
<dbReference type="AlphaFoldDB" id="A0A7R9D601"/>
<gene>
    <name evidence="13" type="ORF">TPSB3V08_LOCUS6520</name>
</gene>
<dbReference type="SMART" id="SM00181">
    <property type="entry name" value="EGF"/>
    <property type="match status" value="8"/>
</dbReference>
<organism evidence="13">
    <name type="scientific">Timema poppense</name>
    <name type="common">Walking stick</name>
    <dbReference type="NCBI Taxonomy" id="170557"/>
    <lineage>
        <taxon>Eukaryota</taxon>
        <taxon>Metazoa</taxon>
        <taxon>Ecdysozoa</taxon>
        <taxon>Arthropoda</taxon>
        <taxon>Hexapoda</taxon>
        <taxon>Insecta</taxon>
        <taxon>Pterygota</taxon>
        <taxon>Neoptera</taxon>
        <taxon>Polyneoptera</taxon>
        <taxon>Phasmatodea</taxon>
        <taxon>Timematodea</taxon>
        <taxon>Timematoidea</taxon>
        <taxon>Timematidae</taxon>
        <taxon>Timema</taxon>
    </lineage>
</organism>
<dbReference type="PROSITE" id="PS01186">
    <property type="entry name" value="EGF_2"/>
    <property type="match status" value="2"/>
</dbReference>
<dbReference type="PROSITE" id="PS00022">
    <property type="entry name" value="EGF_1"/>
    <property type="match status" value="4"/>
</dbReference>